<dbReference type="Gramene" id="evm.model.05.605">
    <property type="protein sequence ID" value="cds.evm.model.05.605"/>
    <property type="gene ID" value="evm.TU.05.605"/>
</dbReference>
<proteinExistence type="predicted"/>
<keyword evidence="1" id="KW-0862">Zinc</keyword>
<accession>A0A803PR37</accession>
<evidence type="ECO:0000259" key="2">
    <source>
        <dbReference type="PROSITE" id="PS50158"/>
    </source>
</evidence>
<dbReference type="PROSITE" id="PS50158">
    <property type="entry name" value="ZF_CCHC"/>
    <property type="match status" value="1"/>
</dbReference>
<dbReference type="InterPro" id="IPR025836">
    <property type="entry name" value="Zn_knuckle_CX2CX4HX4C"/>
</dbReference>
<sequence>MAAKTGEVITVNNSDISKMVADGFFRFRVWMSIKKPVCPGFSLSFAGKKMWIAFKYDELPYMCFKCGMIGHCYKECHQEPVTMAGEGNEVVNAYGTWLKSEKHLSRWVSGGTNLAWTIKSFKGITLLRKQWGQHMIR</sequence>
<dbReference type="GO" id="GO:0003676">
    <property type="term" value="F:nucleic acid binding"/>
    <property type="evidence" value="ECO:0007669"/>
    <property type="project" value="InterPro"/>
</dbReference>
<reference evidence="3" key="1">
    <citation type="submission" date="2018-11" db="EMBL/GenBank/DDBJ databases">
        <authorList>
            <person name="Grassa J C."/>
        </authorList>
    </citation>
    <scope>NUCLEOTIDE SEQUENCE [LARGE SCALE GENOMIC DNA]</scope>
</reference>
<keyword evidence="1" id="KW-0863">Zinc-finger</keyword>
<evidence type="ECO:0000313" key="4">
    <source>
        <dbReference type="Proteomes" id="UP000596661"/>
    </source>
</evidence>
<dbReference type="EMBL" id="UZAU01000435">
    <property type="status" value="NOT_ANNOTATED_CDS"/>
    <property type="molecule type" value="Genomic_DNA"/>
</dbReference>
<organism evidence="3 4">
    <name type="scientific">Cannabis sativa</name>
    <name type="common">Hemp</name>
    <name type="synonym">Marijuana</name>
    <dbReference type="NCBI Taxonomy" id="3483"/>
    <lineage>
        <taxon>Eukaryota</taxon>
        <taxon>Viridiplantae</taxon>
        <taxon>Streptophyta</taxon>
        <taxon>Embryophyta</taxon>
        <taxon>Tracheophyta</taxon>
        <taxon>Spermatophyta</taxon>
        <taxon>Magnoliopsida</taxon>
        <taxon>eudicotyledons</taxon>
        <taxon>Gunneridae</taxon>
        <taxon>Pentapetalae</taxon>
        <taxon>rosids</taxon>
        <taxon>fabids</taxon>
        <taxon>Rosales</taxon>
        <taxon>Cannabaceae</taxon>
        <taxon>Cannabis</taxon>
    </lineage>
</organism>
<dbReference type="GO" id="GO:0008270">
    <property type="term" value="F:zinc ion binding"/>
    <property type="evidence" value="ECO:0007669"/>
    <property type="project" value="UniProtKB-KW"/>
</dbReference>
<evidence type="ECO:0000313" key="3">
    <source>
        <dbReference type="EnsemblPlants" id="cds.evm.model.05.605"/>
    </source>
</evidence>
<dbReference type="EnsemblPlants" id="evm.model.05.605">
    <property type="protein sequence ID" value="cds.evm.model.05.605"/>
    <property type="gene ID" value="evm.TU.05.605"/>
</dbReference>
<reference evidence="3" key="2">
    <citation type="submission" date="2021-03" db="UniProtKB">
        <authorList>
            <consortium name="EnsemblPlants"/>
        </authorList>
    </citation>
    <scope>IDENTIFICATION</scope>
</reference>
<protein>
    <recommendedName>
        <fullName evidence="2">CCHC-type domain-containing protein</fullName>
    </recommendedName>
</protein>
<feature type="domain" description="CCHC-type" evidence="2">
    <location>
        <begin position="63"/>
        <end position="76"/>
    </location>
</feature>
<dbReference type="Pfam" id="PF14392">
    <property type="entry name" value="zf-CCHC_4"/>
    <property type="match status" value="1"/>
</dbReference>
<dbReference type="AlphaFoldDB" id="A0A803PR37"/>
<keyword evidence="1" id="KW-0479">Metal-binding</keyword>
<keyword evidence="4" id="KW-1185">Reference proteome</keyword>
<name>A0A803PR37_CANSA</name>
<dbReference type="Proteomes" id="UP000596661">
    <property type="component" value="Chromosome 5"/>
</dbReference>
<dbReference type="InterPro" id="IPR001878">
    <property type="entry name" value="Znf_CCHC"/>
</dbReference>
<evidence type="ECO:0000256" key="1">
    <source>
        <dbReference type="PROSITE-ProRule" id="PRU00047"/>
    </source>
</evidence>